<evidence type="ECO:0000256" key="1">
    <source>
        <dbReference type="SAM" id="SignalP"/>
    </source>
</evidence>
<feature type="chain" id="PRO_5028259030" description="DUF2844 domain-containing protein" evidence="1">
    <location>
        <begin position="26"/>
        <end position="154"/>
    </location>
</feature>
<gene>
    <name evidence="2" type="ORF">GMST_22820</name>
</gene>
<keyword evidence="3" id="KW-1185">Reference proteome</keyword>
<dbReference type="EMBL" id="BLXX01000006">
    <property type="protein sequence ID" value="GFO59957.1"/>
    <property type="molecule type" value="Genomic_DNA"/>
</dbReference>
<feature type="signal peptide" evidence="1">
    <location>
        <begin position="1"/>
        <end position="25"/>
    </location>
</feature>
<reference evidence="3" key="1">
    <citation type="submission" date="2020-06" db="EMBL/GenBank/DDBJ databases">
        <title>Draft genomic sequence of Geomonas sp. Red330.</title>
        <authorList>
            <person name="Itoh H."/>
            <person name="Zhenxing X."/>
            <person name="Ushijima N."/>
            <person name="Masuda Y."/>
            <person name="Shiratori Y."/>
            <person name="Senoo K."/>
        </authorList>
    </citation>
    <scope>NUCLEOTIDE SEQUENCE [LARGE SCALE GENOMIC DNA]</scope>
    <source>
        <strain evidence="3">Red330</strain>
    </source>
</reference>
<sequence>MKRTSSVLLLACITAFLAGTGPALATLGQKYDSVARDRRALAATQKSVSKTAAYTIQELSLESTTVREYINASGIVFAIAWNGMIHPDFDTILGAYANEYWTAKRAAERRHGRKSLRIVTQRMVVETWGHMRDLQGRAYLPAMLPEGVNIDEIR</sequence>
<evidence type="ECO:0000313" key="3">
    <source>
        <dbReference type="Proteomes" id="UP000556026"/>
    </source>
</evidence>
<dbReference type="AlphaFoldDB" id="A0A6V8MJ25"/>
<comment type="caution">
    <text evidence="2">The sequence shown here is derived from an EMBL/GenBank/DDBJ whole genome shotgun (WGS) entry which is preliminary data.</text>
</comment>
<accession>A0A6V8MJ25</accession>
<keyword evidence="1" id="KW-0732">Signal</keyword>
<name>A0A6V8MJ25_9BACT</name>
<protein>
    <recommendedName>
        <fullName evidence="4">DUF2844 domain-containing protein</fullName>
    </recommendedName>
</protein>
<organism evidence="2 3">
    <name type="scientific">Geomonas silvestris</name>
    <dbReference type="NCBI Taxonomy" id="2740184"/>
    <lineage>
        <taxon>Bacteria</taxon>
        <taxon>Pseudomonadati</taxon>
        <taxon>Thermodesulfobacteriota</taxon>
        <taxon>Desulfuromonadia</taxon>
        <taxon>Geobacterales</taxon>
        <taxon>Geobacteraceae</taxon>
        <taxon>Geomonas</taxon>
    </lineage>
</organism>
<dbReference type="Pfam" id="PF11005">
    <property type="entry name" value="DUF2844"/>
    <property type="match status" value="1"/>
</dbReference>
<proteinExistence type="predicted"/>
<dbReference type="RefSeq" id="WP_183354784.1">
    <property type="nucleotide sequence ID" value="NZ_BLXX01000006.1"/>
</dbReference>
<dbReference type="Proteomes" id="UP000556026">
    <property type="component" value="Unassembled WGS sequence"/>
</dbReference>
<dbReference type="InterPro" id="IPR021267">
    <property type="entry name" value="DUF2844"/>
</dbReference>
<evidence type="ECO:0008006" key="4">
    <source>
        <dbReference type="Google" id="ProtNLM"/>
    </source>
</evidence>
<evidence type="ECO:0000313" key="2">
    <source>
        <dbReference type="EMBL" id="GFO59957.1"/>
    </source>
</evidence>